<evidence type="ECO:0000256" key="4">
    <source>
        <dbReference type="ARBA" id="ARBA00022432"/>
    </source>
</evidence>
<evidence type="ECO:0000256" key="5">
    <source>
        <dbReference type="ARBA" id="ARBA00022490"/>
    </source>
</evidence>
<dbReference type="CDD" id="cd05015">
    <property type="entry name" value="SIS_PGI_1"/>
    <property type="match status" value="1"/>
</dbReference>
<dbReference type="UniPathway" id="UPA00109">
    <property type="reaction ID" value="UER00181"/>
</dbReference>
<dbReference type="GO" id="GO:0004347">
    <property type="term" value="F:glucose-6-phosphate isomerase activity"/>
    <property type="evidence" value="ECO:0007669"/>
    <property type="project" value="UniProtKB-EC"/>
</dbReference>
<dbReference type="PRINTS" id="PR00662">
    <property type="entry name" value="G6PISOMERASE"/>
</dbReference>
<dbReference type="CDD" id="cd05016">
    <property type="entry name" value="SIS_PGI_2"/>
    <property type="match status" value="1"/>
</dbReference>
<evidence type="ECO:0000256" key="6">
    <source>
        <dbReference type="ARBA" id="ARBA00023152"/>
    </source>
</evidence>
<keyword evidence="7 9" id="KW-0413">Isomerase</keyword>
<sequence>MLTFIDDYLDEELLRKNKEFVKESVDKLLKDYEGFLGWVDPIKPNLNIEEVLKVTEEIKKEYDCVLVCAIGGSFLGSKAMIDAIYGELYNFKISPKIIFIGNSLSSGYVEEVFKIIKGYNTCMVVISKSGTTIETSLNFKIFKDYFLKEYGNYKDRIYVVTSEHKGYLRKATDEEGYKSFLIPEDVGGRYSVLTNAGLIPMAISGLDIKEVLRGANDLYNKIKDVKYEENPCVRYALCRYLLYREDKNIEILCCYDSKFEYFSKWYVQLFGESEGKSKNAIFPSYLTYTQDLHSMGQYIQEGPQNIFETTIDVVSYESDVDVNLISKDYTELNECSFNKLNKLVMKATNLAHEENEVKNLTVQIDRVDEYNMGQLFYFFMFSCAVSATLFGVNPFNQPGVEKYKDILEELVR</sequence>
<dbReference type="Pfam" id="PF00342">
    <property type="entry name" value="PGI"/>
    <property type="match status" value="1"/>
</dbReference>
<dbReference type="EMBL" id="FQXI01000004">
    <property type="protein sequence ID" value="SHH22566.1"/>
    <property type="molecule type" value="Genomic_DNA"/>
</dbReference>
<reference evidence="10 11" key="1">
    <citation type="submission" date="2016-11" db="EMBL/GenBank/DDBJ databases">
        <authorList>
            <person name="Jaros S."/>
            <person name="Januszkiewicz K."/>
            <person name="Wedrychowicz H."/>
        </authorList>
    </citation>
    <scope>NUCLEOTIDE SEQUENCE [LARGE SCALE GENOMIC DNA]</scope>
    <source>
        <strain evidence="10 11">DSM 21120</strain>
    </source>
</reference>
<evidence type="ECO:0000256" key="9">
    <source>
        <dbReference type="RuleBase" id="RU000612"/>
    </source>
</evidence>
<dbReference type="GO" id="GO:0006094">
    <property type="term" value="P:gluconeogenesis"/>
    <property type="evidence" value="ECO:0007669"/>
    <property type="project" value="UniProtKB-KW"/>
</dbReference>
<comment type="similarity">
    <text evidence="2 9">Belongs to the GPI family.</text>
</comment>
<dbReference type="InterPro" id="IPR035482">
    <property type="entry name" value="SIS_PGI_2"/>
</dbReference>
<dbReference type="PROSITE" id="PS00174">
    <property type="entry name" value="P_GLUCOSE_ISOMERASE_2"/>
    <property type="match status" value="1"/>
</dbReference>
<dbReference type="RefSeq" id="WP_073184081.1">
    <property type="nucleotide sequence ID" value="NZ_FQXI01000004.1"/>
</dbReference>
<dbReference type="EC" id="5.3.1.9" evidence="3 9"/>
<evidence type="ECO:0000313" key="11">
    <source>
        <dbReference type="Proteomes" id="UP000184032"/>
    </source>
</evidence>
<dbReference type="AlphaFoldDB" id="A0A1M5R975"/>
<gene>
    <name evidence="10" type="ORF">SAMN02745245_00861</name>
</gene>
<comment type="pathway">
    <text evidence="1 9">Carbohydrate degradation; glycolysis; D-glyceraldehyde 3-phosphate and glycerone phosphate from D-glucose: step 2/4.</text>
</comment>
<dbReference type="Gene3D" id="3.40.50.10490">
    <property type="entry name" value="Glucose-6-phosphate isomerase like protein, domain 1"/>
    <property type="match status" value="2"/>
</dbReference>
<evidence type="ECO:0000256" key="8">
    <source>
        <dbReference type="ARBA" id="ARBA00029321"/>
    </source>
</evidence>
<dbReference type="PROSITE" id="PS51463">
    <property type="entry name" value="P_GLUCOSE_ISOMERASE_3"/>
    <property type="match status" value="1"/>
</dbReference>
<dbReference type="GO" id="GO:0006096">
    <property type="term" value="P:glycolytic process"/>
    <property type="evidence" value="ECO:0007669"/>
    <property type="project" value="UniProtKB-UniPathway"/>
</dbReference>
<accession>A0A1M5R975</accession>
<dbReference type="InterPro" id="IPR018189">
    <property type="entry name" value="Phosphoglucose_isomerase_CS"/>
</dbReference>
<evidence type="ECO:0000256" key="7">
    <source>
        <dbReference type="ARBA" id="ARBA00023235"/>
    </source>
</evidence>
<dbReference type="GO" id="GO:0051156">
    <property type="term" value="P:glucose 6-phosphate metabolic process"/>
    <property type="evidence" value="ECO:0007669"/>
    <property type="project" value="TreeGrafter"/>
</dbReference>
<keyword evidence="4 9" id="KW-0312">Gluconeogenesis</keyword>
<keyword evidence="6 9" id="KW-0324">Glycolysis</keyword>
<dbReference type="GO" id="GO:0097367">
    <property type="term" value="F:carbohydrate derivative binding"/>
    <property type="evidence" value="ECO:0007669"/>
    <property type="project" value="InterPro"/>
</dbReference>
<dbReference type="STRING" id="1120995.SAMN02745245_00861"/>
<dbReference type="FunFam" id="3.40.50.10490:FF:000016">
    <property type="entry name" value="Glucose-6-phosphate isomerase"/>
    <property type="match status" value="1"/>
</dbReference>
<dbReference type="OrthoDB" id="140919at2"/>
<evidence type="ECO:0000256" key="2">
    <source>
        <dbReference type="ARBA" id="ARBA00006604"/>
    </source>
</evidence>
<protein>
    <recommendedName>
        <fullName evidence="3 9">Glucose-6-phosphate isomerase</fullName>
        <ecNumber evidence="3 9">5.3.1.9</ecNumber>
    </recommendedName>
</protein>
<dbReference type="PANTHER" id="PTHR11469">
    <property type="entry name" value="GLUCOSE-6-PHOSPHATE ISOMERASE"/>
    <property type="match status" value="1"/>
</dbReference>
<dbReference type="GO" id="GO:0005829">
    <property type="term" value="C:cytosol"/>
    <property type="evidence" value="ECO:0007669"/>
    <property type="project" value="TreeGrafter"/>
</dbReference>
<evidence type="ECO:0000313" key="10">
    <source>
        <dbReference type="EMBL" id="SHH22566.1"/>
    </source>
</evidence>
<proteinExistence type="inferred from homology"/>
<dbReference type="PANTHER" id="PTHR11469:SF1">
    <property type="entry name" value="GLUCOSE-6-PHOSPHATE ISOMERASE"/>
    <property type="match status" value="1"/>
</dbReference>
<comment type="catalytic activity">
    <reaction evidence="8 9">
        <text>alpha-D-glucose 6-phosphate = beta-D-fructose 6-phosphate</text>
        <dbReference type="Rhea" id="RHEA:11816"/>
        <dbReference type="ChEBI" id="CHEBI:57634"/>
        <dbReference type="ChEBI" id="CHEBI:58225"/>
        <dbReference type="EC" id="5.3.1.9"/>
    </reaction>
</comment>
<dbReference type="Proteomes" id="UP000184032">
    <property type="component" value="Unassembled WGS sequence"/>
</dbReference>
<dbReference type="InterPro" id="IPR035476">
    <property type="entry name" value="SIS_PGI_1"/>
</dbReference>
<dbReference type="InterPro" id="IPR046348">
    <property type="entry name" value="SIS_dom_sf"/>
</dbReference>
<organism evidence="10 11">
    <name type="scientific">Anaerosphaera aminiphila DSM 21120</name>
    <dbReference type="NCBI Taxonomy" id="1120995"/>
    <lineage>
        <taxon>Bacteria</taxon>
        <taxon>Bacillati</taxon>
        <taxon>Bacillota</taxon>
        <taxon>Tissierellia</taxon>
        <taxon>Tissierellales</taxon>
        <taxon>Peptoniphilaceae</taxon>
        <taxon>Anaerosphaera</taxon>
    </lineage>
</organism>
<dbReference type="InterPro" id="IPR001672">
    <property type="entry name" value="G6P_Isomerase"/>
</dbReference>
<dbReference type="SUPFAM" id="SSF53697">
    <property type="entry name" value="SIS domain"/>
    <property type="match status" value="1"/>
</dbReference>
<name>A0A1M5R975_9FIRM</name>
<evidence type="ECO:0000256" key="1">
    <source>
        <dbReference type="ARBA" id="ARBA00004926"/>
    </source>
</evidence>
<keyword evidence="11" id="KW-1185">Reference proteome</keyword>
<dbReference type="GO" id="GO:0048029">
    <property type="term" value="F:monosaccharide binding"/>
    <property type="evidence" value="ECO:0007669"/>
    <property type="project" value="TreeGrafter"/>
</dbReference>
<evidence type="ECO:0000256" key="3">
    <source>
        <dbReference type="ARBA" id="ARBA00011952"/>
    </source>
</evidence>
<keyword evidence="5" id="KW-0963">Cytoplasm</keyword>